<feature type="compositionally biased region" description="Basic and acidic residues" evidence="1">
    <location>
        <begin position="682"/>
        <end position="693"/>
    </location>
</feature>
<feature type="compositionally biased region" description="Basic and acidic residues" evidence="1">
    <location>
        <begin position="703"/>
        <end position="726"/>
    </location>
</feature>
<dbReference type="GeneID" id="63687370"/>
<feature type="transmembrane region" description="Helical" evidence="2">
    <location>
        <begin position="296"/>
        <end position="317"/>
    </location>
</feature>
<dbReference type="InterPro" id="IPR052971">
    <property type="entry name" value="TRP_calcium_channel"/>
</dbReference>
<evidence type="ECO:0000313" key="5">
    <source>
        <dbReference type="EMBL" id="EJU03811.1"/>
    </source>
</evidence>
<dbReference type="Proteomes" id="UP000030653">
    <property type="component" value="Unassembled WGS sequence"/>
</dbReference>
<dbReference type="Pfam" id="PF23190">
    <property type="entry name" value="LHD_TRPY1"/>
    <property type="match status" value="1"/>
</dbReference>
<dbReference type="STRING" id="1858805.M5G0N3"/>
<feature type="domain" description="YVC1 N-terminal linker helical" evidence="3">
    <location>
        <begin position="3"/>
        <end position="178"/>
    </location>
</feature>
<dbReference type="RefSeq" id="XP_040630705.1">
    <property type="nucleotide sequence ID" value="XM_040772308.1"/>
</dbReference>
<dbReference type="EMBL" id="JH795859">
    <property type="protein sequence ID" value="EJU03811.1"/>
    <property type="molecule type" value="Genomic_DNA"/>
</dbReference>
<feature type="transmembrane region" description="Helical" evidence="2">
    <location>
        <begin position="329"/>
        <end position="352"/>
    </location>
</feature>
<dbReference type="PANTHER" id="PTHR35859:SF1">
    <property type="entry name" value="NONSELECTIVE CATION CHANNEL PROTEIN"/>
    <property type="match status" value="1"/>
</dbReference>
<keyword evidence="6" id="KW-1185">Reference proteome</keyword>
<feature type="transmembrane region" description="Helical" evidence="2">
    <location>
        <begin position="204"/>
        <end position="223"/>
    </location>
</feature>
<dbReference type="InterPro" id="IPR056337">
    <property type="entry name" value="LHD_YVC1"/>
</dbReference>
<feature type="region of interest" description="Disordered" evidence="1">
    <location>
        <begin position="558"/>
        <end position="637"/>
    </location>
</feature>
<dbReference type="InterPro" id="IPR056336">
    <property type="entry name" value="YVC1_C"/>
</dbReference>
<evidence type="ECO:0000259" key="3">
    <source>
        <dbReference type="Pfam" id="PF23190"/>
    </source>
</evidence>
<protein>
    <recommendedName>
        <fullName evidence="7">Calcium channel YVC1</fullName>
    </recommendedName>
</protein>
<evidence type="ECO:0000313" key="6">
    <source>
        <dbReference type="Proteomes" id="UP000030653"/>
    </source>
</evidence>
<dbReference type="OMA" id="FPRIAFN"/>
<keyword evidence="2" id="KW-1133">Transmembrane helix</keyword>
<gene>
    <name evidence="5" type="ORF">DACRYDRAFT_21243</name>
</gene>
<dbReference type="HOGENOM" id="CLU_009570_1_1_1"/>
<feature type="transmembrane region" description="Helical" evidence="2">
    <location>
        <begin position="262"/>
        <end position="281"/>
    </location>
</feature>
<accession>M5G0N3</accession>
<name>M5G0N3_DACPD</name>
<feature type="transmembrane region" description="Helical" evidence="2">
    <location>
        <begin position="393"/>
        <end position="414"/>
    </location>
</feature>
<reference evidence="5 6" key="1">
    <citation type="journal article" date="2012" name="Science">
        <title>The Paleozoic origin of enzymatic lignin decomposition reconstructed from 31 fungal genomes.</title>
        <authorList>
            <person name="Floudas D."/>
            <person name="Binder M."/>
            <person name="Riley R."/>
            <person name="Barry K."/>
            <person name="Blanchette R.A."/>
            <person name="Henrissat B."/>
            <person name="Martinez A.T."/>
            <person name="Otillar R."/>
            <person name="Spatafora J.W."/>
            <person name="Yadav J.S."/>
            <person name="Aerts A."/>
            <person name="Benoit I."/>
            <person name="Boyd A."/>
            <person name="Carlson A."/>
            <person name="Copeland A."/>
            <person name="Coutinho P.M."/>
            <person name="de Vries R.P."/>
            <person name="Ferreira P."/>
            <person name="Findley K."/>
            <person name="Foster B."/>
            <person name="Gaskell J."/>
            <person name="Glotzer D."/>
            <person name="Gorecki P."/>
            <person name="Heitman J."/>
            <person name="Hesse C."/>
            <person name="Hori C."/>
            <person name="Igarashi K."/>
            <person name="Jurgens J.A."/>
            <person name="Kallen N."/>
            <person name="Kersten P."/>
            <person name="Kohler A."/>
            <person name="Kuees U."/>
            <person name="Kumar T.K.A."/>
            <person name="Kuo A."/>
            <person name="LaButti K."/>
            <person name="Larrondo L.F."/>
            <person name="Lindquist E."/>
            <person name="Ling A."/>
            <person name="Lombard V."/>
            <person name="Lucas S."/>
            <person name="Lundell T."/>
            <person name="Martin R."/>
            <person name="McLaughlin D.J."/>
            <person name="Morgenstern I."/>
            <person name="Morin E."/>
            <person name="Murat C."/>
            <person name="Nagy L.G."/>
            <person name="Nolan M."/>
            <person name="Ohm R.A."/>
            <person name="Patyshakuliyeva A."/>
            <person name="Rokas A."/>
            <person name="Ruiz-Duenas F.J."/>
            <person name="Sabat G."/>
            <person name="Salamov A."/>
            <person name="Samejima M."/>
            <person name="Schmutz J."/>
            <person name="Slot J.C."/>
            <person name="St John F."/>
            <person name="Stenlid J."/>
            <person name="Sun H."/>
            <person name="Sun S."/>
            <person name="Syed K."/>
            <person name="Tsang A."/>
            <person name="Wiebenga A."/>
            <person name="Young D."/>
            <person name="Pisabarro A."/>
            <person name="Eastwood D.C."/>
            <person name="Martin F."/>
            <person name="Cullen D."/>
            <person name="Grigoriev I.V."/>
            <person name="Hibbett D.S."/>
        </authorList>
    </citation>
    <scope>NUCLEOTIDE SEQUENCE [LARGE SCALE GENOMIC DNA]</scope>
    <source>
        <strain evidence="5 6">DJM-731 SS1</strain>
    </source>
</reference>
<evidence type="ECO:0000256" key="2">
    <source>
        <dbReference type="SAM" id="Phobius"/>
    </source>
</evidence>
<feature type="region of interest" description="Disordered" evidence="1">
    <location>
        <begin position="665"/>
        <end position="742"/>
    </location>
</feature>
<evidence type="ECO:0000259" key="4">
    <source>
        <dbReference type="Pfam" id="PF23317"/>
    </source>
</evidence>
<feature type="transmembrane region" description="Helical" evidence="2">
    <location>
        <begin position="476"/>
        <end position="495"/>
    </location>
</feature>
<keyword evidence="2" id="KW-0812">Transmembrane</keyword>
<evidence type="ECO:0000256" key="1">
    <source>
        <dbReference type="SAM" id="MobiDB-lite"/>
    </source>
</evidence>
<dbReference type="PANTHER" id="PTHR35859">
    <property type="entry name" value="NONSELECTIVE CATION CHANNEL PROTEIN"/>
    <property type="match status" value="1"/>
</dbReference>
<proteinExistence type="predicted"/>
<dbReference type="OrthoDB" id="2373987at2759"/>
<feature type="domain" description="Calcium channel YVC1-like C-terminal transmembrane" evidence="4">
    <location>
        <begin position="210"/>
        <end position="502"/>
    </location>
</feature>
<feature type="transmembrane region" description="Helical" evidence="2">
    <location>
        <begin position="364"/>
        <end position="381"/>
    </location>
</feature>
<sequence length="771" mass="87057">MAIRRDVCHYLDTSLTYEQLLAPDLTYSLVRPLANKYARLKNIAVPFCFLINRVHFLRDQNFSTRAVSFSRASLCELLAIRTLREWADPMDLATVLVTSFDLFNGASSEIITAAISDGDEDDLQDRVGNAIEIAIISQAKRFIKSSACQKVINAIWRGEIVYQAESAHAMIADTYKRRPIYFYDYRKAPLLDHYRLKVPAVRSVLEYMNFVILFVLFIIALEGAEIDHFNGYEACFMVYAAGFTLEKLAAMQEHGLKMFSANLWNFFDLAFMTIYICYAALRVHGLRHELTWAKSLGIDLLAIAACIIFPRLAFATLSNNLMILSLRSMLLEFTLLMLVAAFCFGGFLYALWTLGRGRFSSGQVAWWMLDIWFGLDATGFDKSSSFHPVFGPILIVFYACLSNTLLLTVLVSILSNTFATINADALAESLFRRAVTTVEGVKVDALFSYLPPLNLIAFIIMFPASCVLTPRWFHKLNVTAIRITSFPILLAIAFYERQIAPSRQSPTFLDRATQAAFRMVENMPRRLKRFSLFEGFAGPAADIDAIFEIQDRITQAADAKQTSIEDTPPETIDSRSSPRGARATTLSREEPGPTTSPAQGTGLILGTTEHSRTLYETSVDSTMRRRRHSEVPRGSRAAMRALLSDPVPPSFTPLMRLFQPVVEEDNIPPAENRSPSGRCASSRKERDLYERTRSSSTARPRRHASEDYSHPSDQELREPQAVRDIQETEEQNEPSSWLDEGVKNRLERMEAQQARLEELLMEIAGSVRLTR</sequence>
<evidence type="ECO:0008006" key="7">
    <source>
        <dbReference type="Google" id="ProtNLM"/>
    </source>
</evidence>
<keyword evidence="2" id="KW-0472">Membrane</keyword>
<dbReference type="Pfam" id="PF23317">
    <property type="entry name" value="YVC1_C"/>
    <property type="match status" value="1"/>
</dbReference>
<dbReference type="AlphaFoldDB" id="M5G0N3"/>
<organism evidence="5 6">
    <name type="scientific">Dacryopinax primogenitus (strain DJM 731)</name>
    <name type="common">Brown rot fungus</name>
    <dbReference type="NCBI Taxonomy" id="1858805"/>
    <lineage>
        <taxon>Eukaryota</taxon>
        <taxon>Fungi</taxon>
        <taxon>Dikarya</taxon>
        <taxon>Basidiomycota</taxon>
        <taxon>Agaricomycotina</taxon>
        <taxon>Dacrymycetes</taxon>
        <taxon>Dacrymycetales</taxon>
        <taxon>Dacrymycetaceae</taxon>
        <taxon>Dacryopinax</taxon>
    </lineage>
</organism>
<feature type="transmembrane region" description="Helical" evidence="2">
    <location>
        <begin position="449"/>
        <end position="469"/>
    </location>
</feature>